<dbReference type="Proteomes" id="UP000184499">
    <property type="component" value="Unassembled WGS sequence"/>
</dbReference>
<keyword evidence="3" id="KW-1185">Reference proteome</keyword>
<keyword evidence="1" id="KW-1133">Transmembrane helix</keyword>
<keyword evidence="1" id="KW-0472">Membrane</keyword>
<feature type="transmembrane region" description="Helical" evidence="1">
    <location>
        <begin position="54"/>
        <end position="72"/>
    </location>
</feature>
<gene>
    <name evidence="2" type="ORF">ASPBRDRAFT_270652</name>
</gene>
<dbReference type="EMBL" id="KV878688">
    <property type="protein sequence ID" value="OJJ69274.1"/>
    <property type="molecule type" value="Genomic_DNA"/>
</dbReference>
<sequence>MIIVRGAGSLQITIPCPWLAFDRIPTYIRFLLGLTDGSNKQGCALEPVPMKLTYSLLGYLYAYYYWVILAFWGSKGIRMLHMVLGTGTITTWDCMLVRPYLIKIVPKCVVIGMRFIDP</sequence>
<evidence type="ECO:0000313" key="2">
    <source>
        <dbReference type="EMBL" id="OJJ69274.1"/>
    </source>
</evidence>
<name>A0A1L9UC65_ASPBC</name>
<dbReference type="AlphaFoldDB" id="A0A1L9UC65"/>
<protein>
    <submittedName>
        <fullName evidence="2">Uncharacterized protein</fullName>
    </submittedName>
</protein>
<organism evidence="2 3">
    <name type="scientific">Aspergillus brasiliensis (strain CBS 101740 / IMI 381727 / IBT 21946)</name>
    <dbReference type="NCBI Taxonomy" id="767769"/>
    <lineage>
        <taxon>Eukaryota</taxon>
        <taxon>Fungi</taxon>
        <taxon>Dikarya</taxon>
        <taxon>Ascomycota</taxon>
        <taxon>Pezizomycotina</taxon>
        <taxon>Eurotiomycetes</taxon>
        <taxon>Eurotiomycetidae</taxon>
        <taxon>Eurotiales</taxon>
        <taxon>Aspergillaceae</taxon>
        <taxon>Aspergillus</taxon>
        <taxon>Aspergillus subgen. Circumdati</taxon>
    </lineage>
</organism>
<evidence type="ECO:0000313" key="3">
    <source>
        <dbReference type="Proteomes" id="UP000184499"/>
    </source>
</evidence>
<accession>A0A1L9UC65</accession>
<reference evidence="3" key="1">
    <citation type="journal article" date="2017" name="Genome Biol.">
        <title>Comparative genomics reveals high biological diversity and specific adaptations in the industrially and medically important fungal genus Aspergillus.</title>
        <authorList>
            <person name="de Vries R.P."/>
            <person name="Riley R."/>
            <person name="Wiebenga A."/>
            <person name="Aguilar-Osorio G."/>
            <person name="Amillis S."/>
            <person name="Uchima C.A."/>
            <person name="Anderluh G."/>
            <person name="Asadollahi M."/>
            <person name="Askin M."/>
            <person name="Barry K."/>
            <person name="Battaglia E."/>
            <person name="Bayram O."/>
            <person name="Benocci T."/>
            <person name="Braus-Stromeyer S.A."/>
            <person name="Caldana C."/>
            <person name="Canovas D."/>
            <person name="Cerqueira G.C."/>
            <person name="Chen F."/>
            <person name="Chen W."/>
            <person name="Choi C."/>
            <person name="Clum A."/>
            <person name="Dos Santos R.A."/>
            <person name="Damasio A.R."/>
            <person name="Diallinas G."/>
            <person name="Emri T."/>
            <person name="Fekete E."/>
            <person name="Flipphi M."/>
            <person name="Freyberg S."/>
            <person name="Gallo A."/>
            <person name="Gournas C."/>
            <person name="Habgood R."/>
            <person name="Hainaut M."/>
            <person name="Harispe M.L."/>
            <person name="Henrissat B."/>
            <person name="Hilden K.S."/>
            <person name="Hope R."/>
            <person name="Hossain A."/>
            <person name="Karabika E."/>
            <person name="Karaffa L."/>
            <person name="Karanyi Z."/>
            <person name="Krasevec N."/>
            <person name="Kuo A."/>
            <person name="Kusch H."/>
            <person name="LaButti K."/>
            <person name="Lagendijk E.L."/>
            <person name="Lapidus A."/>
            <person name="Levasseur A."/>
            <person name="Lindquist E."/>
            <person name="Lipzen A."/>
            <person name="Logrieco A.F."/>
            <person name="MacCabe A."/>
            <person name="Maekelae M.R."/>
            <person name="Malavazi I."/>
            <person name="Melin P."/>
            <person name="Meyer V."/>
            <person name="Mielnichuk N."/>
            <person name="Miskei M."/>
            <person name="Molnar A.P."/>
            <person name="Mule G."/>
            <person name="Ngan C.Y."/>
            <person name="Orejas M."/>
            <person name="Orosz E."/>
            <person name="Ouedraogo J.P."/>
            <person name="Overkamp K.M."/>
            <person name="Park H.-S."/>
            <person name="Perrone G."/>
            <person name="Piumi F."/>
            <person name="Punt P.J."/>
            <person name="Ram A.F."/>
            <person name="Ramon A."/>
            <person name="Rauscher S."/>
            <person name="Record E."/>
            <person name="Riano-Pachon D.M."/>
            <person name="Robert V."/>
            <person name="Roehrig J."/>
            <person name="Ruller R."/>
            <person name="Salamov A."/>
            <person name="Salih N.S."/>
            <person name="Samson R.A."/>
            <person name="Sandor E."/>
            <person name="Sanguinetti M."/>
            <person name="Schuetze T."/>
            <person name="Sepcic K."/>
            <person name="Shelest E."/>
            <person name="Sherlock G."/>
            <person name="Sophianopoulou V."/>
            <person name="Squina F.M."/>
            <person name="Sun H."/>
            <person name="Susca A."/>
            <person name="Todd R.B."/>
            <person name="Tsang A."/>
            <person name="Unkles S.E."/>
            <person name="van de Wiele N."/>
            <person name="van Rossen-Uffink D."/>
            <person name="Oliveira J.V."/>
            <person name="Vesth T.C."/>
            <person name="Visser J."/>
            <person name="Yu J.-H."/>
            <person name="Zhou M."/>
            <person name="Andersen M.R."/>
            <person name="Archer D.B."/>
            <person name="Baker S.E."/>
            <person name="Benoit I."/>
            <person name="Brakhage A.A."/>
            <person name="Braus G.H."/>
            <person name="Fischer R."/>
            <person name="Frisvad J.C."/>
            <person name="Goldman G.H."/>
            <person name="Houbraken J."/>
            <person name="Oakley B."/>
            <person name="Pocsi I."/>
            <person name="Scazzocchio C."/>
            <person name="Seiboth B."/>
            <person name="vanKuyk P.A."/>
            <person name="Wortman J."/>
            <person name="Dyer P.S."/>
            <person name="Grigoriev I.V."/>
        </authorList>
    </citation>
    <scope>NUCLEOTIDE SEQUENCE [LARGE SCALE GENOMIC DNA]</scope>
    <source>
        <strain evidence="3">CBS 101740 / IMI 381727 / IBT 21946</strain>
    </source>
</reference>
<dbReference type="VEuPathDB" id="FungiDB:ASPBRDRAFT_270652"/>
<keyword evidence="1" id="KW-0812">Transmembrane</keyword>
<dbReference type="RefSeq" id="XP_067476523.1">
    <property type="nucleotide sequence ID" value="XM_067622327.1"/>
</dbReference>
<proteinExistence type="predicted"/>
<dbReference type="GeneID" id="93574815"/>
<evidence type="ECO:0000256" key="1">
    <source>
        <dbReference type="SAM" id="Phobius"/>
    </source>
</evidence>